<dbReference type="Proteomes" id="UP000198615">
    <property type="component" value="Unassembled WGS sequence"/>
</dbReference>
<feature type="transmembrane region" description="Helical" evidence="2">
    <location>
        <begin position="179"/>
        <end position="203"/>
    </location>
</feature>
<organism evidence="4 5">
    <name type="scientific">Thalassobaculum litoreum DSM 18839</name>
    <dbReference type="NCBI Taxonomy" id="1123362"/>
    <lineage>
        <taxon>Bacteria</taxon>
        <taxon>Pseudomonadati</taxon>
        <taxon>Pseudomonadota</taxon>
        <taxon>Alphaproteobacteria</taxon>
        <taxon>Rhodospirillales</taxon>
        <taxon>Thalassobaculaceae</taxon>
        <taxon>Thalassobaculum</taxon>
    </lineage>
</organism>
<feature type="transmembrane region" description="Helical" evidence="2">
    <location>
        <begin position="489"/>
        <end position="509"/>
    </location>
</feature>
<feature type="transmembrane region" description="Helical" evidence="2">
    <location>
        <begin position="515"/>
        <end position="535"/>
    </location>
</feature>
<reference evidence="4 5" key="1">
    <citation type="submission" date="2016-10" db="EMBL/GenBank/DDBJ databases">
        <authorList>
            <person name="Varghese N."/>
            <person name="Submissions S."/>
        </authorList>
    </citation>
    <scope>NUCLEOTIDE SEQUENCE [LARGE SCALE GENOMIC DNA]</scope>
    <source>
        <strain evidence="4 5">DSM 18839</strain>
    </source>
</reference>
<feature type="transmembrane region" description="Helical" evidence="2">
    <location>
        <begin position="542"/>
        <end position="563"/>
    </location>
</feature>
<dbReference type="PANTHER" id="PTHR43849">
    <property type="entry name" value="BLL3936 PROTEIN"/>
    <property type="match status" value="1"/>
</dbReference>
<feature type="transmembrane region" description="Helical" evidence="2">
    <location>
        <begin position="139"/>
        <end position="159"/>
    </location>
</feature>
<name>A0A8G2EY77_9PROT</name>
<proteinExistence type="predicted"/>
<feature type="transmembrane region" description="Helical" evidence="2">
    <location>
        <begin position="83"/>
        <end position="101"/>
    </location>
</feature>
<evidence type="ECO:0000256" key="2">
    <source>
        <dbReference type="SAM" id="Phobius"/>
    </source>
</evidence>
<feature type="transmembrane region" description="Helical" evidence="2">
    <location>
        <begin position="629"/>
        <end position="644"/>
    </location>
</feature>
<feature type="transmembrane region" description="Helical" evidence="2">
    <location>
        <begin position="383"/>
        <end position="406"/>
    </location>
</feature>
<keyword evidence="1" id="KW-0813">Transport</keyword>
<feature type="transmembrane region" description="Helical" evidence="2">
    <location>
        <begin position="28"/>
        <end position="48"/>
    </location>
</feature>
<comment type="caution">
    <text evidence="4">The sequence shown here is derived from an EMBL/GenBank/DDBJ whole genome shotgun (WGS) entry which is preliminary data.</text>
</comment>
<dbReference type="AlphaFoldDB" id="A0A8G2EY77"/>
<protein>
    <submittedName>
        <fullName evidence="4">TRAP transporter, 4TM/12TM fusion protein</fullName>
    </submittedName>
</protein>
<evidence type="ECO:0000313" key="5">
    <source>
        <dbReference type="Proteomes" id="UP000198615"/>
    </source>
</evidence>
<gene>
    <name evidence="4" type="ORF">SAMN05660686_01515</name>
</gene>
<feature type="transmembrane region" description="Helical" evidence="2">
    <location>
        <begin position="54"/>
        <end position="71"/>
    </location>
</feature>
<feature type="transmembrane region" description="Helical" evidence="2">
    <location>
        <begin position="463"/>
        <end position="482"/>
    </location>
</feature>
<feature type="domain" description="TRAP C4-dicarboxylate transport system permease DctM subunit" evidence="3">
    <location>
        <begin position="127"/>
        <end position="568"/>
    </location>
</feature>
<keyword evidence="5" id="KW-1185">Reference proteome</keyword>
<dbReference type="OrthoDB" id="7315181at2"/>
<accession>A0A8G2EY77</accession>
<evidence type="ECO:0000259" key="3">
    <source>
        <dbReference type="Pfam" id="PF06808"/>
    </source>
</evidence>
<feature type="transmembrane region" description="Helical" evidence="2">
    <location>
        <begin position="360"/>
        <end position="377"/>
    </location>
</feature>
<dbReference type="EMBL" id="FNBW01000004">
    <property type="protein sequence ID" value="SDF51801.1"/>
    <property type="molecule type" value="Genomic_DNA"/>
</dbReference>
<dbReference type="PANTHER" id="PTHR43849:SF2">
    <property type="entry name" value="BLL3936 PROTEIN"/>
    <property type="match status" value="1"/>
</dbReference>
<keyword evidence="1" id="KW-0997">Cell inner membrane</keyword>
<feature type="transmembrane region" description="Helical" evidence="2">
    <location>
        <begin position="113"/>
        <end position="132"/>
    </location>
</feature>
<feature type="transmembrane region" description="Helical" evidence="2">
    <location>
        <begin position="605"/>
        <end position="623"/>
    </location>
</feature>
<feature type="transmembrane region" description="Helical" evidence="2">
    <location>
        <begin position="569"/>
        <end position="593"/>
    </location>
</feature>
<feature type="transmembrane region" description="Helical" evidence="2">
    <location>
        <begin position="427"/>
        <end position="451"/>
    </location>
</feature>
<keyword evidence="1" id="KW-1003">Cell membrane</keyword>
<evidence type="ECO:0000313" key="4">
    <source>
        <dbReference type="EMBL" id="SDF51801.1"/>
    </source>
</evidence>
<dbReference type="InterPro" id="IPR011853">
    <property type="entry name" value="TRAP_DctM-Dct_fused"/>
</dbReference>
<dbReference type="RefSeq" id="WP_093149363.1">
    <property type="nucleotide sequence ID" value="NZ_FNBW01000004.1"/>
</dbReference>
<dbReference type="GO" id="GO:0005886">
    <property type="term" value="C:plasma membrane"/>
    <property type="evidence" value="ECO:0007669"/>
    <property type="project" value="UniProtKB-SubCell"/>
</dbReference>
<dbReference type="InterPro" id="IPR010656">
    <property type="entry name" value="DctM"/>
</dbReference>
<keyword evidence="2" id="KW-1133">Transmembrane helix</keyword>
<comment type="function">
    <text evidence="1">Part of the tripartite ATP-independent periplasmic (TRAP) transport system.</text>
</comment>
<dbReference type="Pfam" id="PF06808">
    <property type="entry name" value="DctM"/>
    <property type="match status" value="1"/>
</dbReference>
<dbReference type="GO" id="GO:0022857">
    <property type="term" value="F:transmembrane transporter activity"/>
    <property type="evidence" value="ECO:0007669"/>
    <property type="project" value="UniProtKB-UniRule"/>
</dbReference>
<keyword evidence="2" id="KW-0812">Transmembrane</keyword>
<sequence length="653" mass="68771">MTQTDQTHRRLEEVAGAADTRSRTATGLLLVAALVMLGIHFMQMATFTLPSGQFRNFHLGFAIIIGFLALIEQSGAEQKLRRAMFWGLTALTVVLMAYIHVEYEALTQVRSFLPNAQDMAVAVLLLAAALILSGFQWGWTIPALALIGIAYGLWGYLMPGEIFFHGGIALKRLLGYTSIPYFQGLLGGLTSLSAGTIFMFMLFGGALKATGAVDFIVQLGFTVGRKSRAGPALVAVISSGLMGTVSGSTVANVASTGALTIPLMKRYGFKGEFAGAVEAVASTGGQLMPPVMGLAAFLIVGMTGLPYNSIMIAAIAPALIFYAYLMFSVQLRAISLDLDARESDVLEGGPTLAEAAKRQWHLAVSVFVLVWLLVGGMPAGTAALISVLLLLGLDFLMTVFLGRVSLGAFREALGRVVNGLVEGARAGAAVATVIAVIGVLIELLTVTGFAQKLSFAMLDLSDGSLFTLSIIVAVSCLVFGLGLPTSASYFIVALFGAPALVETGVPLLAAHMFVFYFANLSAVTPPVAVAALVGANIAKAKFWGTAFNAVRLALPGFLMPFLFLFEPEILGIGSGFGAQIMAVAQALIATGALNCALEGRIFQRISVVERIVLAVAAIGLLYWNVQIELVSLAVVILLAAWSWWRSRAARAAA</sequence>
<dbReference type="NCBIfam" id="TIGR02123">
    <property type="entry name" value="TRAP_fused"/>
    <property type="match status" value="1"/>
</dbReference>
<evidence type="ECO:0000256" key="1">
    <source>
        <dbReference type="RuleBase" id="RU369079"/>
    </source>
</evidence>
<feature type="transmembrane region" description="Helical" evidence="2">
    <location>
        <begin position="305"/>
        <end position="325"/>
    </location>
</feature>
<keyword evidence="2" id="KW-0472">Membrane</keyword>
<comment type="subcellular location">
    <subcellularLocation>
        <location evidence="1">Cell inner membrane</location>
        <topology evidence="1">Multi-pass membrane protein</topology>
    </subcellularLocation>
</comment>